<proteinExistence type="predicted"/>
<protein>
    <submittedName>
        <fullName evidence="2">YhdH/YhfP family quinone oxidoreductase</fullName>
    </submittedName>
</protein>
<dbReference type="InterPro" id="IPR051397">
    <property type="entry name" value="Zn-ADH-like_protein"/>
</dbReference>
<dbReference type="InterPro" id="IPR013154">
    <property type="entry name" value="ADH-like_N"/>
</dbReference>
<dbReference type="PANTHER" id="PTHR43677:SF1">
    <property type="entry name" value="ACRYLYL-COA REDUCTASE ACUI-RELATED"/>
    <property type="match status" value="1"/>
</dbReference>
<evidence type="ECO:0000313" key="3">
    <source>
        <dbReference type="Proteomes" id="UP000683557"/>
    </source>
</evidence>
<dbReference type="InterPro" id="IPR014188">
    <property type="entry name" value="Acrylyl-CoA_reductase_AcuI"/>
</dbReference>
<dbReference type="InterPro" id="IPR020843">
    <property type="entry name" value="ER"/>
</dbReference>
<name>A0ABX8J5U6_9BACT</name>
<keyword evidence="3" id="KW-1185">Reference proteome</keyword>
<evidence type="ECO:0000259" key="1">
    <source>
        <dbReference type="SMART" id="SM00829"/>
    </source>
</evidence>
<dbReference type="Pfam" id="PF00107">
    <property type="entry name" value="ADH_zinc_N"/>
    <property type="match status" value="1"/>
</dbReference>
<gene>
    <name evidence="2" type="ORF">KP004_00370</name>
</gene>
<dbReference type="SMART" id="SM00829">
    <property type="entry name" value="PKS_ER"/>
    <property type="match status" value="1"/>
</dbReference>
<dbReference type="Proteomes" id="UP000683557">
    <property type="component" value="Chromosome"/>
</dbReference>
<evidence type="ECO:0000313" key="2">
    <source>
        <dbReference type="EMBL" id="QWV93680.1"/>
    </source>
</evidence>
<dbReference type="RefSeq" id="WP_216800428.1">
    <property type="nucleotide sequence ID" value="NZ_CP076723.1"/>
</dbReference>
<dbReference type="PANTHER" id="PTHR43677">
    <property type="entry name" value="SHORT-CHAIN DEHYDROGENASE/REDUCTASE"/>
    <property type="match status" value="1"/>
</dbReference>
<dbReference type="InterPro" id="IPR013149">
    <property type="entry name" value="ADH-like_C"/>
</dbReference>
<organism evidence="2 3">
    <name type="scientific">Geomonas oryzisoli</name>
    <dbReference type="NCBI Taxonomy" id="2847992"/>
    <lineage>
        <taxon>Bacteria</taxon>
        <taxon>Pseudomonadati</taxon>
        <taxon>Thermodesulfobacteriota</taxon>
        <taxon>Desulfuromonadia</taxon>
        <taxon>Geobacterales</taxon>
        <taxon>Geobacteraceae</taxon>
        <taxon>Geomonas</taxon>
    </lineage>
</organism>
<dbReference type="EMBL" id="CP076723">
    <property type="protein sequence ID" value="QWV93680.1"/>
    <property type="molecule type" value="Genomic_DNA"/>
</dbReference>
<reference evidence="2 3" key="1">
    <citation type="submission" date="2021-06" db="EMBL/GenBank/DDBJ databases">
        <title>Gemonas diversity in paddy soil.</title>
        <authorList>
            <person name="Liu G."/>
        </authorList>
    </citation>
    <scope>NUCLEOTIDE SEQUENCE [LARGE SCALE GENOMIC DNA]</scope>
    <source>
        <strain evidence="2 3">RG10</strain>
    </source>
</reference>
<accession>A0ABX8J5U6</accession>
<sequence>METRTRFKALVVEKGADQTFTRSIKERDIDEPGPGELSVRVRYSSLNYKDALSATGHPGVTRQFPHTPGIDAAGEVVSCSDGSFAPGDQVVVMGHDLGMETDGGWGEYIRVPASWGVPLPAGLSLRDSMILGTAGFTAGLSVLKLEWAGVRPESGDILVTGATGGVGSMAVSILAAAGYRVVAATGKAADESFLRELGAAEVISREEVTSGGERALMKERWAGAVDVVGGETLAAVLKSTRYGGTVTCCGLVGSAELPVNVHPFILRAVTLIGVDSSRCPRDTRFQVWQRLAGPWRPRLLEQMVTEVPLEGLEEKVGQILQGKVTGRVLVKLCPA</sequence>
<dbReference type="NCBIfam" id="TIGR02823">
    <property type="entry name" value="oxido_YhdH"/>
    <property type="match status" value="1"/>
</dbReference>
<feature type="domain" description="Enoyl reductase (ER)" evidence="1">
    <location>
        <begin position="15"/>
        <end position="330"/>
    </location>
</feature>
<dbReference type="CDD" id="cd05280">
    <property type="entry name" value="MDR_yhdh_yhfp"/>
    <property type="match status" value="1"/>
</dbReference>
<dbReference type="Pfam" id="PF08240">
    <property type="entry name" value="ADH_N"/>
    <property type="match status" value="1"/>
</dbReference>